<dbReference type="InterPro" id="IPR002182">
    <property type="entry name" value="NB-ARC"/>
</dbReference>
<dbReference type="FunFam" id="3.40.50.300:FF:001091">
    <property type="entry name" value="Probable disease resistance protein At1g61300"/>
    <property type="match status" value="1"/>
</dbReference>
<protein>
    <recommendedName>
        <fullName evidence="12">AAA+ ATPase domain-containing protein</fullName>
    </recommendedName>
</protein>
<dbReference type="SUPFAM" id="SSF52540">
    <property type="entry name" value="P-loop containing nucleoside triphosphate hydrolases"/>
    <property type="match status" value="1"/>
</dbReference>
<evidence type="ECO:0000256" key="5">
    <source>
        <dbReference type="ARBA" id="ARBA00022821"/>
    </source>
</evidence>
<dbReference type="Gene3D" id="3.40.50.300">
    <property type="entry name" value="P-loop containing nucleotide triphosphate hydrolases"/>
    <property type="match status" value="1"/>
</dbReference>
<feature type="domain" description="NB-ARC" evidence="7">
    <location>
        <begin position="193"/>
        <end position="321"/>
    </location>
</feature>
<dbReference type="InterPro" id="IPR058922">
    <property type="entry name" value="WHD_DRP"/>
</dbReference>
<comment type="similarity">
    <text evidence="1">Belongs to the disease resistance NB-LRR family.</text>
</comment>
<feature type="domain" description="Disease resistance R13L4/SHOC-2-like LRR" evidence="10">
    <location>
        <begin position="549"/>
        <end position="938"/>
    </location>
</feature>
<reference evidence="11" key="2">
    <citation type="submission" date="2015-07" db="EMBL/GenBank/DDBJ databases">
        <authorList>
            <person name="Noorani M."/>
        </authorList>
    </citation>
    <scope>NUCLEOTIDE SEQUENCE</scope>
    <source>
        <strain evidence="11">Yugu1</strain>
    </source>
</reference>
<organism evidence="11">
    <name type="scientific">Setaria italica</name>
    <name type="common">Foxtail millet</name>
    <name type="synonym">Panicum italicum</name>
    <dbReference type="NCBI Taxonomy" id="4555"/>
    <lineage>
        <taxon>Eukaryota</taxon>
        <taxon>Viridiplantae</taxon>
        <taxon>Streptophyta</taxon>
        <taxon>Embryophyta</taxon>
        <taxon>Tracheophyta</taxon>
        <taxon>Spermatophyta</taxon>
        <taxon>Magnoliopsida</taxon>
        <taxon>Liliopsida</taxon>
        <taxon>Poales</taxon>
        <taxon>Poaceae</taxon>
        <taxon>PACMAD clade</taxon>
        <taxon>Panicoideae</taxon>
        <taxon>Panicodae</taxon>
        <taxon>Paniceae</taxon>
        <taxon>Cenchrinae</taxon>
        <taxon>Setaria</taxon>
    </lineage>
</organism>
<keyword evidence="6" id="KW-0175">Coiled coil</keyword>
<accession>A0A368R2U3</accession>
<dbReference type="FunFam" id="1.10.10.10:FF:000322">
    <property type="entry name" value="Probable disease resistance protein At1g63360"/>
    <property type="match status" value="1"/>
</dbReference>
<dbReference type="GO" id="GO:0009626">
    <property type="term" value="P:plant-type hypersensitive response"/>
    <property type="evidence" value="ECO:0007669"/>
    <property type="project" value="UniProtKB-ARBA"/>
</dbReference>
<evidence type="ECO:0008006" key="12">
    <source>
        <dbReference type="Google" id="ProtNLM"/>
    </source>
</evidence>
<evidence type="ECO:0000259" key="9">
    <source>
        <dbReference type="Pfam" id="PF23559"/>
    </source>
</evidence>
<dbReference type="InterPro" id="IPR041118">
    <property type="entry name" value="Rx_N"/>
</dbReference>
<evidence type="ECO:0000259" key="7">
    <source>
        <dbReference type="Pfam" id="PF00931"/>
    </source>
</evidence>
<dbReference type="PRINTS" id="PR00364">
    <property type="entry name" value="DISEASERSIST"/>
</dbReference>
<dbReference type="InterPro" id="IPR036388">
    <property type="entry name" value="WH-like_DNA-bd_sf"/>
</dbReference>
<evidence type="ECO:0000256" key="1">
    <source>
        <dbReference type="ARBA" id="ARBA00008894"/>
    </source>
</evidence>
<dbReference type="Gene3D" id="1.20.5.4130">
    <property type="match status" value="1"/>
</dbReference>
<dbReference type="Gene3D" id="1.10.10.10">
    <property type="entry name" value="Winged helix-like DNA-binding domain superfamily/Winged helix DNA-binding domain"/>
    <property type="match status" value="1"/>
</dbReference>
<proteinExistence type="inferred from homology"/>
<dbReference type="Gene3D" id="1.10.8.430">
    <property type="entry name" value="Helical domain of apoptotic protease-activating factors"/>
    <property type="match status" value="1"/>
</dbReference>
<keyword evidence="3" id="KW-0677">Repeat</keyword>
<dbReference type="Pfam" id="PF18052">
    <property type="entry name" value="Rx_N"/>
    <property type="match status" value="1"/>
</dbReference>
<evidence type="ECO:0000256" key="4">
    <source>
        <dbReference type="ARBA" id="ARBA00022741"/>
    </source>
</evidence>
<dbReference type="GO" id="GO:0043531">
    <property type="term" value="F:ADP binding"/>
    <property type="evidence" value="ECO:0007669"/>
    <property type="project" value="InterPro"/>
</dbReference>
<dbReference type="CDD" id="cd14798">
    <property type="entry name" value="RX-CC_like"/>
    <property type="match status" value="1"/>
</dbReference>
<dbReference type="PANTHER" id="PTHR23155">
    <property type="entry name" value="DISEASE RESISTANCE PROTEIN RP"/>
    <property type="match status" value="1"/>
</dbReference>
<sequence length="953" mass="109092">MDLVTGAMGCLAPKLLQLLQDEYNLQKGVRKKVEFLSRELESIHAALRKVAEVPWDQLDEQVKVWARQVREASYDMEDVLDTFHVRVEGDAPADPSRLKRAMKKMRSLFSKGKARHDIASAIEDIKKQLQEVADRRARYKVDEIMAKPVAKTSTIDPRLATMYSEVTKLIGIDKSRGQLISMLSPLWNDNEFNKKMKVVSVVGVGGLGKTTLAKAVYDELKPQFDCWAFVPVGRNPDLKKVFRDILIDLDKETYMASKFTLLDERQLINELHHYLGTKRYFVVIDDVWETQSWEVIKLAFVENNNGSRIITTTRKLEVATNEVYELPPLSYGNSKKLFYTRIFGGEDKCIDNQPDEVSEKILKKCDGVPLAIITMASLLVGKPREEWSEVNSSIGLCLNHNRQVEITMRILSFSYYDMPSHLRTCLLYLSAFPEEYVINKVSLIWKWVAENFVHRKQGTELFEVGEGYFNDLINRSMIQAVKSEVDGIVYGCRIHDMVLDLLRSLSHEENFVTILYNNVGIVSGSRVRRLALQGPKHTHQVINRMDMTQVRSVITYRSEWVSIESIPSFKHLRVLFLEGTRIDLQHIGNLVQLRYLGLRHVYVRELPKEIGSLKFLETLDLEETGIIELPSSVGLLTQLICLRAWKTRIPNGILKKLKSLEELQIYPAEDEESKGQLVKDLGYLGELRVLRTLVSRMGERVQYNLMQSLRNLNKIQCLTLVGWCRARDEGNNATWEAAVLPRHLRHLILENIHFSWLPSSINPSRLPNLSHLDLFVAAMEEQALESLGRLPRLYYLKLSTWSTVTLTDIASNGLFQKLRSLSLVQSMVQFVLIKDSRVSFTMWNGVDAMTFDSKMKEEFRVERAIMPNLKELEFLVPLLSLMHENGNCDNLGLEQLTSLNKVTVHLRCESNLPAHEKEIEAEVALRHAADVHPNRPTLSVLYSPPLSIPTAPP</sequence>
<keyword evidence="5" id="KW-0611">Plant defense</keyword>
<evidence type="ECO:0000259" key="10">
    <source>
        <dbReference type="Pfam" id="PF23598"/>
    </source>
</evidence>
<dbReference type="InterPro" id="IPR042197">
    <property type="entry name" value="Apaf_helical"/>
</dbReference>
<keyword evidence="4" id="KW-0547">Nucleotide-binding</keyword>
<dbReference type="KEGG" id="sita:101784866"/>
<dbReference type="Pfam" id="PF23598">
    <property type="entry name" value="LRR_14"/>
    <property type="match status" value="1"/>
</dbReference>
<keyword evidence="2" id="KW-0433">Leucine-rich repeat</keyword>
<dbReference type="EMBL" id="CM003532">
    <property type="protein sequence ID" value="RCV24509.1"/>
    <property type="molecule type" value="Genomic_DNA"/>
</dbReference>
<feature type="domain" description="Disease resistance N-terminal" evidence="8">
    <location>
        <begin position="7"/>
        <end position="89"/>
    </location>
</feature>
<dbReference type="InterPro" id="IPR027417">
    <property type="entry name" value="P-loop_NTPase"/>
</dbReference>
<dbReference type="AlphaFoldDB" id="A0A368R2U3"/>
<dbReference type="EMBL" id="CM003532">
    <property type="protein sequence ID" value="RCV24508.1"/>
    <property type="molecule type" value="Genomic_DNA"/>
</dbReference>
<dbReference type="Pfam" id="PF23559">
    <property type="entry name" value="WHD_DRP"/>
    <property type="match status" value="1"/>
</dbReference>
<dbReference type="GO" id="GO:0002758">
    <property type="term" value="P:innate immune response-activating signaling pathway"/>
    <property type="evidence" value="ECO:0007669"/>
    <property type="project" value="UniProtKB-ARBA"/>
</dbReference>
<dbReference type="InterPro" id="IPR032675">
    <property type="entry name" value="LRR_dom_sf"/>
</dbReference>
<dbReference type="OrthoDB" id="693948at2759"/>
<dbReference type="GO" id="GO:0042742">
    <property type="term" value="P:defense response to bacterium"/>
    <property type="evidence" value="ECO:0007669"/>
    <property type="project" value="UniProtKB-ARBA"/>
</dbReference>
<evidence type="ECO:0000256" key="6">
    <source>
        <dbReference type="ARBA" id="ARBA00023054"/>
    </source>
</evidence>
<feature type="domain" description="Disease resistance protein winged helix" evidence="9">
    <location>
        <begin position="432"/>
        <end position="501"/>
    </location>
</feature>
<evidence type="ECO:0000313" key="11">
    <source>
        <dbReference type="EMBL" id="RCV24509.1"/>
    </source>
</evidence>
<evidence type="ECO:0000256" key="2">
    <source>
        <dbReference type="ARBA" id="ARBA00022614"/>
    </source>
</evidence>
<evidence type="ECO:0000256" key="3">
    <source>
        <dbReference type="ARBA" id="ARBA00022737"/>
    </source>
</evidence>
<dbReference type="Pfam" id="PF00931">
    <property type="entry name" value="NB-ARC"/>
    <property type="match status" value="1"/>
</dbReference>
<reference evidence="11" key="1">
    <citation type="journal article" date="2012" name="Nat. Biotechnol.">
        <title>Reference genome sequence of the model plant Setaria.</title>
        <authorList>
            <person name="Bennetzen J.L."/>
            <person name="Schmutz J."/>
            <person name="Wang H."/>
            <person name="Percifield R."/>
            <person name="Hawkins J."/>
            <person name="Pontaroli A.C."/>
            <person name="Estep M."/>
            <person name="Feng L."/>
            <person name="Vaughn J.N."/>
            <person name="Grimwood J."/>
            <person name="Jenkins J."/>
            <person name="Barry K."/>
            <person name="Lindquist E."/>
            <person name="Hellsten U."/>
            <person name="Deshpande S."/>
            <person name="Wang X."/>
            <person name="Wu X."/>
            <person name="Mitros T."/>
            <person name="Triplett J."/>
            <person name="Yang X."/>
            <person name="Ye C.Y."/>
            <person name="Mauro-Herrera M."/>
            <person name="Wang L."/>
            <person name="Li P."/>
            <person name="Sharma M."/>
            <person name="Sharma R."/>
            <person name="Ronald P.C."/>
            <person name="Panaud O."/>
            <person name="Kellogg E.A."/>
            <person name="Brutnell T.P."/>
            <person name="Doust A.N."/>
            <person name="Tuskan G.A."/>
            <person name="Rokhsar D."/>
            <person name="Devos K.M."/>
        </authorList>
    </citation>
    <scope>NUCLEOTIDE SEQUENCE [LARGE SCALE GENOMIC DNA]</scope>
    <source>
        <strain evidence="11">Yugu1</strain>
    </source>
</reference>
<dbReference type="InterPro" id="IPR038005">
    <property type="entry name" value="RX-like_CC"/>
</dbReference>
<dbReference type="InterPro" id="IPR044974">
    <property type="entry name" value="Disease_R_plants"/>
</dbReference>
<dbReference type="PANTHER" id="PTHR23155:SF1116">
    <property type="entry name" value="OS12G0273300 PROTEIN"/>
    <property type="match status" value="1"/>
</dbReference>
<dbReference type="InterPro" id="IPR055414">
    <property type="entry name" value="LRR_R13L4/SHOC2-like"/>
</dbReference>
<evidence type="ECO:0000259" key="8">
    <source>
        <dbReference type="Pfam" id="PF18052"/>
    </source>
</evidence>
<dbReference type="SUPFAM" id="SSF52047">
    <property type="entry name" value="RNI-like"/>
    <property type="match status" value="1"/>
</dbReference>
<gene>
    <name evidence="11" type="ORF">SETIT_5G090500v2</name>
</gene>
<name>A0A368R2U3_SETIT</name>
<dbReference type="Gene3D" id="3.80.10.10">
    <property type="entry name" value="Ribonuclease Inhibitor"/>
    <property type="match status" value="2"/>
</dbReference>